<feature type="compositionally biased region" description="Basic and acidic residues" evidence="1">
    <location>
        <begin position="63"/>
        <end position="72"/>
    </location>
</feature>
<evidence type="ECO:0000256" key="1">
    <source>
        <dbReference type="SAM" id="MobiDB-lite"/>
    </source>
</evidence>
<sequence length="510" mass="56858">MAKIRYLQGTHDARVGDIRDVAQPCAEVLVRLGKAEYITVRRPAGQKKKRDAEHGECGTFYGEPEKNQKSGRDVREAGWTSLFQAVAEPFAGAWQQGVKTDPESVLSFHAVFSCISLISQDIAKMRLRLMQTDAHGIRRETRRGDIARLCRRPNAQQNRIQFFELWLNAKLRHGNTVVLKIRNARGQIKELRILDWSRVEPLVADDGEVFYRITPDRNCGITEAVTVPAREVIHDRFNCFFHPLIGLPPVYAAGLAAMQGHHIQENSTSFFRNGGRPSGVIEIPGSITEENAKKLKSNWDSGYTGENAGKTAILSNGAKYNPTTFSPVDAQTVEQLKMTAEIVCSVFRVPAYKIGVGQPPSSDNVEALEQQYYSQCLQTLIESIELLLDEALETGENESTEFDVTTLLRMDSERRMKTLGEAVKNTLLTPNEARKRENLPPLAGGDALYLQQQNYSLEALSRRDAREDPFASSGKRVSAELPDGASDGNKAISETEHDVVKAMFRGILKK</sequence>
<dbReference type="NCBIfam" id="TIGR01537">
    <property type="entry name" value="portal_HK97"/>
    <property type="match status" value="1"/>
</dbReference>
<feature type="region of interest" description="Disordered" evidence="1">
    <location>
        <begin position="44"/>
        <end position="72"/>
    </location>
</feature>
<feature type="region of interest" description="Disordered" evidence="1">
    <location>
        <begin position="463"/>
        <end position="493"/>
    </location>
</feature>
<dbReference type="AlphaFoldDB" id="A0A377CZ48"/>
<name>A0A377CZ48_ECOLX</name>
<protein>
    <submittedName>
        <fullName evidence="2">Phage portal protein</fullName>
    </submittedName>
</protein>
<dbReference type="EMBL" id="UGFC01000004">
    <property type="protein sequence ID" value="STM09199.1"/>
    <property type="molecule type" value="Genomic_DNA"/>
</dbReference>
<dbReference type="InterPro" id="IPR006944">
    <property type="entry name" value="Phage/GTA_portal"/>
</dbReference>
<proteinExistence type="predicted"/>
<organism evidence="2 3">
    <name type="scientific">Escherichia coli</name>
    <dbReference type="NCBI Taxonomy" id="562"/>
    <lineage>
        <taxon>Bacteria</taxon>
        <taxon>Pseudomonadati</taxon>
        <taxon>Pseudomonadota</taxon>
        <taxon>Gammaproteobacteria</taxon>
        <taxon>Enterobacterales</taxon>
        <taxon>Enterobacteriaceae</taxon>
        <taxon>Escherichia</taxon>
    </lineage>
</organism>
<accession>A0A377CZ48</accession>
<dbReference type="Proteomes" id="UP000254174">
    <property type="component" value="Unassembled WGS sequence"/>
</dbReference>
<dbReference type="Pfam" id="PF04860">
    <property type="entry name" value="Phage_portal"/>
    <property type="match status" value="1"/>
</dbReference>
<gene>
    <name evidence="2" type="ORF">NCTC7922_00742</name>
</gene>
<evidence type="ECO:0000313" key="2">
    <source>
        <dbReference type="EMBL" id="STM09199.1"/>
    </source>
</evidence>
<dbReference type="InterPro" id="IPR006427">
    <property type="entry name" value="Portal_HK97"/>
</dbReference>
<reference evidence="2 3" key="1">
    <citation type="submission" date="2018-06" db="EMBL/GenBank/DDBJ databases">
        <authorList>
            <consortium name="Pathogen Informatics"/>
            <person name="Doyle S."/>
        </authorList>
    </citation>
    <scope>NUCLEOTIDE SEQUENCE [LARGE SCALE GENOMIC DNA]</scope>
    <source>
        <strain evidence="2 3">NCTC7922</strain>
    </source>
</reference>
<evidence type="ECO:0000313" key="3">
    <source>
        <dbReference type="Proteomes" id="UP000254174"/>
    </source>
</evidence>